<dbReference type="InterPro" id="IPR010920">
    <property type="entry name" value="LSM_dom_sf"/>
</dbReference>
<dbReference type="SUPFAM" id="SSF50182">
    <property type="entry name" value="Sm-like ribonucleoproteins"/>
    <property type="match status" value="1"/>
</dbReference>
<evidence type="ECO:0000256" key="1">
    <source>
        <dbReference type="ARBA" id="ARBA00004141"/>
    </source>
</evidence>
<keyword evidence="5" id="KW-1185">Reference proteome</keyword>
<dbReference type="Proteomes" id="UP000011750">
    <property type="component" value="Chromosome A08"/>
</dbReference>
<dbReference type="HOGENOM" id="CLU_1373979_0_0_1"/>
<dbReference type="PANTHER" id="PTHR31618">
    <property type="entry name" value="MECHANOSENSITIVE ION CHANNEL PROTEIN 5"/>
    <property type="match status" value="1"/>
</dbReference>
<accession>M4DJC7</accession>
<keyword evidence="3" id="KW-0812">Transmembrane</keyword>
<keyword evidence="3" id="KW-0472">Membrane</keyword>
<comment type="subcellular location">
    <subcellularLocation>
        <location evidence="1">Membrane</location>
        <topology evidence="1">Multi-pass membrane protein</topology>
    </subcellularLocation>
</comment>
<reference evidence="4" key="3">
    <citation type="submission" date="2023-03" db="UniProtKB">
        <authorList>
            <consortium name="EnsemblPlants"/>
        </authorList>
    </citation>
    <scope>IDENTIFICATION</scope>
    <source>
        <strain evidence="4">cv. Chiifu-401-42</strain>
    </source>
</reference>
<evidence type="ECO:0000313" key="4">
    <source>
        <dbReference type="EnsemblPlants" id="Bra016605.1-P"/>
    </source>
</evidence>
<dbReference type="InParanoid" id="M4DJC7"/>
<reference evidence="4 5" key="2">
    <citation type="journal article" date="2018" name="Hortic Res">
        <title>Improved Brassica rapa reference genome by single-molecule sequencing and chromosome conformation capture technologies.</title>
        <authorList>
            <person name="Zhang L."/>
            <person name="Cai X."/>
            <person name="Wu J."/>
            <person name="Liu M."/>
            <person name="Grob S."/>
            <person name="Cheng F."/>
            <person name="Liang J."/>
            <person name="Cai C."/>
            <person name="Liu Z."/>
            <person name="Liu B."/>
            <person name="Wang F."/>
            <person name="Li S."/>
            <person name="Liu F."/>
            <person name="Li X."/>
            <person name="Cheng L."/>
            <person name="Yang W."/>
            <person name="Li M.H."/>
            <person name="Grossniklaus U."/>
            <person name="Zheng H."/>
            <person name="Wang X."/>
        </authorList>
    </citation>
    <scope>NUCLEOTIDE SEQUENCE [LARGE SCALE GENOMIC DNA]</scope>
    <source>
        <strain evidence="4 5">cv. Chiifu-401-42</strain>
    </source>
</reference>
<name>M4DJC7_BRACM</name>
<comment type="similarity">
    <text evidence="2">Belongs to the MscS (TC 1.A.23) family.</text>
</comment>
<keyword evidence="3" id="KW-1133">Transmembrane helix</keyword>
<protein>
    <submittedName>
        <fullName evidence="4">Uncharacterized protein</fullName>
    </submittedName>
</protein>
<evidence type="ECO:0000313" key="5">
    <source>
        <dbReference type="Proteomes" id="UP000011750"/>
    </source>
</evidence>
<feature type="transmembrane region" description="Helical" evidence="3">
    <location>
        <begin position="16"/>
        <end position="35"/>
    </location>
</feature>
<dbReference type="GO" id="GO:0016020">
    <property type="term" value="C:membrane"/>
    <property type="evidence" value="ECO:0007669"/>
    <property type="project" value="UniProtKB-SubCell"/>
</dbReference>
<dbReference type="STRING" id="51351.M4DJC7"/>
<sequence>MLLSSSHRILYIVNDIWYTLIWNLIAWLVVGAWEVTLEKLQTESDNQVMISIEKVFVVVALVFSTCLVKSVIANSLAAWFHVSMYGEKIVESLYYEYLLEVLTGVAAGIKCESDARTEAEKIFQNVAIDNSQQPFYVGDEVEIEEVKMYVEELRLMETVFKGIDKQYQYLSNFGLYDKLLKNNSRSELPAWKIDDNEIV</sequence>
<evidence type="ECO:0000256" key="3">
    <source>
        <dbReference type="SAM" id="Phobius"/>
    </source>
</evidence>
<dbReference type="Gramene" id="Bra016605.1">
    <property type="protein sequence ID" value="Bra016605.1-P"/>
    <property type="gene ID" value="Bra016605"/>
</dbReference>
<reference evidence="4 5" key="1">
    <citation type="journal article" date="2011" name="Nat. Genet.">
        <title>The genome of the mesopolyploid crop species Brassica rapa.</title>
        <authorList>
            <consortium name="Brassica rapa Genome Sequencing Project Consortium"/>
            <person name="Wang X."/>
            <person name="Wang H."/>
            <person name="Wang J."/>
            <person name="Sun R."/>
            <person name="Wu J."/>
            <person name="Liu S."/>
            <person name="Bai Y."/>
            <person name="Mun J.H."/>
            <person name="Bancroft I."/>
            <person name="Cheng F."/>
            <person name="Huang S."/>
            <person name="Li X."/>
            <person name="Hua W."/>
            <person name="Wang J."/>
            <person name="Wang X."/>
            <person name="Freeling M."/>
            <person name="Pires J.C."/>
            <person name="Paterson A.H."/>
            <person name="Chalhoub B."/>
            <person name="Wang B."/>
            <person name="Hayward A."/>
            <person name="Sharpe A.G."/>
            <person name="Park B.S."/>
            <person name="Weisshaar B."/>
            <person name="Liu B."/>
            <person name="Li B."/>
            <person name="Liu B."/>
            <person name="Tong C."/>
            <person name="Song C."/>
            <person name="Duran C."/>
            <person name="Peng C."/>
            <person name="Geng C."/>
            <person name="Koh C."/>
            <person name="Lin C."/>
            <person name="Edwards D."/>
            <person name="Mu D."/>
            <person name="Shen D."/>
            <person name="Soumpourou E."/>
            <person name="Li F."/>
            <person name="Fraser F."/>
            <person name="Conant G."/>
            <person name="Lassalle G."/>
            <person name="King G.J."/>
            <person name="Bonnema G."/>
            <person name="Tang H."/>
            <person name="Wang H."/>
            <person name="Belcram H."/>
            <person name="Zhou H."/>
            <person name="Hirakawa H."/>
            <person name="Abe H."/>
            <person name="Guo H."/>
            <person name="Wang H."/>
            <person name="Jin H."/>
            <person name="Parkin I.A."/>
            <person name="Batley J."/>
            <person name="Kim J.S."/>
            <person name="Just J."/>
            <person name="Li J."/>
            <person name="Xu J."/>
            <person name="Deng J."/>
            <person name="Kim J.A."/>
            <person name="Li J."/>
            <person name="Yu J."/>
            <person name="Meng J."/>
            <person name="Wang J."/>
            <person name="Min J."/>
            <person name="Poulain J."/>
            <person name="Wang J."/>
            <person name="Hatakeyama K."/>
            <person name="Wu K."/>
            <person name="Wang L."/>
            <person name="Fang L."/>
            <person name="Trick M."/>
            <person name="Links M.G."/>
            <person name="Zhao M."/>
            <person name="Jin M."/>
            <person name="Ramchiary N."/>
            <person name="Drou N."/>
            <person name="Berkman P.J."/>
            <person name="Cai Q."/>
            <person name="Huang Q."/>
            <person name="Li R."/>
            <person name="Tabata S."/>
            <person name="Cheng S."/>
            <person name="Zhang S."/>
            <person name="Zhang S."/>
            <person name="Huang S."/>
            <person name="Sato S."/>
            <person name="Sun S."/>
            <person name="Kwon S.J."/>
            <person name="Choi S.R."/>
            <person name="Lee T.H."/>
            <person name="Fan W."/>
            <person name="Zhao X."/>
            <person name="Tan X."/>
            <person name="Xu X."/>
            <person name="Wang Y."/>
            <person name="Qiu Y."/>
            <person name="Yin Y."/>
            <person name="Li Y."/>
            <person name="Du Y."/>
            <person name="Liao Y."/>
            <person name="Lim Y."/>
            <person name="Narusaka Y."/>
            <person name="Wang Y."/>
            <person name="Wang Z."/>
            <person name="Li Z."/>
            <person name="Wang Z."/>
            <person name="Xiong Z."/>
            <person name="Zhang Z."/>
        </authorList>
    </citation>
    <scope>NUCLEOTIDE SEQUENCE [LARGE SCALE GENOMIC DNA]</scope>
    <source>
        <strain evidence="4 5">cv. Chiifu-401-42</strain>
    </source>
</reference>
<proteinExistence type="inferred from homology"/>
<feature type="transmembrane region" description="Helical" evidence="3">
    <location>
        <begin position="55"/>
        <end position="80"/>
    </location>
</feature>
<organism evidence="4 5">
    <name type="scientific">Brassica campestris</name>
    <name type="common">Field mustard</name>
    <dbReference type="NCBI Taxonomy" id="3711"/>
    <lineage>
        <taxon>Eukaryota</taxon>
        <taxon>Viridiplantae</taxon>
        <taxon>Streptophyta</taxon>
        <taxon>Embryophyta</taxon>
        <taxon>Tracheophyta</taxon>
        <taxon>Spermatophyta</taxon>
        <taxon>Magnoliopsida</taxon>
        <taxon>eudicotyledons</taxon>
        <taxon>Gunneridae</taxon>
        <taxon>Pentapetalae</taxon>
        <taxon>rosids</taxon>
        <taxon>malvids</taxon>
        <taxon>Brassicales</taxon>
        <taxon>Brassicaceae</taxon>
        <taxon>Brassiceae</taxon>
        <taxon>Brassica</taxon>
    </lineage>
</organism>
<dbReference type="InterPro" id="IPR016688">
    <property type="entry name" value="MscS-like_plants/fungi"/>
</dbReference>
<evidence type="ECO:0000256" key="2">
    <source>
        <dbReference type="ARBA" id="ARBA00008017"/>
    </source>
</evidence>
<dbReference type="AlphaFoldDB" id="M4DJC7"/>
<dbReference type="EnsemblPlants" id="Bra016605.1">
    <property type="protein sequence ID" value="Bra016605.1-P"/>
    <property type="gene ID" value="Bra016605"/>
</dbReference>
<dbReference type="PANTHER" id="PTHR31618:SF1">
    <property type="entry name" value="EF-HAND DOMAIN-CONTAINING PROTEIN"/>
    <property type="match status" value="1"/>
</dbReference>